<dbReference type="AlphaFoldDB" id="A0A7W5ZLY7"/>
<protein>
    <submittedName>
        <fullName evidence="2">Pimeloyl-ACP methyl ester carboxylesterase</fullName>
    </submittedName>
</protein>
<dbReference type="Pfam" id="PF00561">
    <property type="entry name" value="Abhydrolase_1"/>
    <property type="match status" value="1"/>
</dbReference>
<evidence type="ECO:0000259" key="1">
    <source>
        <dbReference type="Pfam" id="PF00561"/>
    </source>
</evidence>
<dbReference type="InterPro" id="IPR050266">
    <property type="entry name" value="AB_hydrolase_sf"/>
</dbReference>
<dbReference type="GO" id="GO:0016020">
    <property type="term" value="C:membrane"/>
    <property type="evidence" value="ECO:0007669"/>
    <property type="project" value="TreeGrafter"/>
</dbReference>
<dbReference type="PANTHER" id="PTHR43798:SF33">
    <property type="entry name" value="HYDROLASE, PUTATIVE (AFU_ORTHOLOGUE AFUA_2G14860)-RELATED"/>
    <property type="match status" value="1"/>
</dbReference>
<accession>A0A7W5ZLY7</accession>
<feature type="domain" description="AB hydrolase-1" evidence="1">
    <location>
        <begin position="67"/>
        <end position="188"/>
    </location>
</feature>
<dbReference type="InterPro" id="IPR000073">
    <property type="entry name" value="AB_hydrolase_1"/>
</dbReference>
<dbReference type="PRINTS" id="PR00111">
    <property type="entry name" value="ABHYDROLASE"/>
</dbReference>
<dbReference type="SUPFAM" id="SSF53474">
    <property type="entry name" value="alpha/beta-Hydrolases"/>
    <property type="match status" value="1"/>
</dbReference>
<evidence type="ECO:0000313" key="2">
    <source>
        <dbReference type="EMBL" id="MBB3838204.1"/>
    </source>
</evidence>
<dbReference type="PANTHER" id="PTHR43798">
    <property type="entry name" value="MONOACYLGLYCEROL LIPASE"/>
    <property type="match status" value="1"/>
</dbReference>
<name>A0A7W5ZLY7_9BACT</name>
<evidence type="ECO:0000313" key="3">
    <source>
        <dbReference type="Proteomes" id="UP000541352"/>
    </source>
</evidence>
<dbReference type="Gene3D" id="3.40.50.1820">
    <property type="entry name" value="alpha/beta hydrolase"/>
    <property type="match status" value="1"/>
</dbReference>
<comment type="caution">
    <text evidence="2">The sequence shown here is derived from an EMBL/GenBank/DDBJ whole genome shotgun (WGS) entry which is preliminary data.</text>
</comment>
<sequence length="305" mass="34302">MLNRKLLFWLGLVLLTGSLSSCFRSWRKNDRDIREHYANRPVKPTFYTIQNDSLKLFAATTGADTLPPLLLIHGAPGAWYGYMNMVDDSLLQSRFHIIAIDRLGYNHSSLRKKRFVTSIETQAKAAMLALSLNHSKQKAVLLGRSFGAPIAAQMAILNPNAFSQLVMLAPAIDPTKEKFWWFSKPAKWWIVRAWLPRRLNVATFEKFAHANELKKLQPQWSKLQVPTIVVQGGKDWIVDPSNLDFARQQLADKPAHYIFLPEAGHLISYSHPDLVRKLVSTPFTTIAGTAAASATTQGSGQSEHK</sequence>
<dbReference type="EMBL" id="JACIBY010000004">
    <property type="protein sequence ID" value="MBB3838204.1"/>
    <property type="molecule type" value="Genomic_DNA"/>
</dbReference>
<reference evidence="2 3" key="1">
    <citation type="submission" date="2020-08" db="EMBL/GenBank/DDBJ databases">
        <title>Genomic Encyclopedia of Type Strains, Phase IV (KMG-IV): sequencing the most valuable type-strain genomes for metagenomic binning, comparative biology and taxonomic classification.</title>
        <authorList>
            <person name="Goeker M."/>
        </authorList>
    </citation>
    <scope>NUCLEOTIDE SEQUENCE [LARGE SCALE GENOMIC DNA]</scope>
    <source>
        <strain evidence="2 3">DSM 17976</strain>
    </source>
</reference>
<dbReference type="RefSeq" id="WP_183973432.1">
    <property type="nucleotide sequence ID" value="NZ_JACIBY010000004.1"/>
</dbReference>
<dbReference type="InterPro" id="IPR029058">
    <property type="entry name" value="AB_hydrolase_fold"/>
</dbReference>
<keyword evidence="3" id="KW-1185">Reference proteome</keyword>
<dbReference type="PROSITE" id="PS51257">
    <property type="entry name" value="PROKAR_LIPOPROTEIN"/>
    <property type="match status" value="1"/>
</dbReference>
<gene>
    <name evidence="2" type="ORF">FHS57_002209</name>
</gene>
<proteinExistence type="predicted"/>
<dbReference type="Proteomes" id="UP000541352">
    <property type="component" value="Unassembled WGS sequence"/>
</dbReference>
<organism evidence="2 3">
    <name type="scientific">Runella defluvii</name>
    <dbReference type="NCBI Taxonomy" id="370973"/>
    <lineage>
        <taxon>Bacteria</taxon>
        <taxon>Pseudomonadati</taxon>
        <taxon>Bacteroidota</taxon>
        <taxon>Cytophagia</taxon>
        <taxon>Cytophagales</taxon>
        <taxon>Spirosomataceae</taxon>
        <taxon>Runella</taxon>
    </lineage>
</organism>